<keyword evidence="3" id="KW-0050">Antiport</keyword>
<feature type="domain" description="Cation/H+ exchanger transmembrane" evidence="10">
    <location>
        <begin position="16"/>
        <end position="409"/>
    </location>
</feature>
<feature type="transmembrane region" description="Helical" evidence="9">
    <location>
        <begin position="318"/>
        <end position="340"/>
    </location>
</feature>
<reference evidence="11 12" key="1">
    <citation type="submission" date="2018-06" db="EMBL/GenBank/DDBJ databases">
        <title>Genomic Encyclopedia of Archaeal and Bacterial Type Strains, Phase II (KMG-II): from individual species to whole genera.</title>
        <authorList>
            <person name="Goeker M."/>
        </authorList>
    </citation>
    <scope>NUCLEOTIDE SEQUENCE [LARGE SCALE GENOMIC DNA]</scope>
    <source>
        <strain evidence="11 12">DSM 15361</strain>
    </source>
</reference>
<dbReference type="GO" id="GO:0005886">
    <property type="term" value="C:plasma membrane"/>
    <property type="evidence" value="ECO:0007669"/>
    <property type="project" value="UniProtKB-SubCell"/>
</dbReference>
<evidence type="ECO:0000256" key="8">
    <source>
        <dbReference type="ARBA" id="ARBA00023136"/>
    </source>
</evidence>
<feature type="transmembrane region" description="Helical" evidence="9">
    <location>
        <begin position="294"/>
        <end position="312"/>
    </location>
</feature>
<dbReference type="GO" id="GO:0015297">
    <property type="term" value="F:antiporter activity"/>
    <property type="evidence" value="ECO:0007669"/>
    <property type="project" value="UniProtKB-KW"/>
</dbReference>
<dbReference type="Proteomes" id="UP000249542">
    <property type="component" value="Unassembled WGS sequence"/>
</dbReference>
<dbReference type="EMBL" id="QKYV01000006">
    <property type="protein sequence ID" value="PZW39128.1"/>
    <property type="molecule type" value="Genomic_DNA"/>
</dbReference>
<feature type="transmembrane region" description="Helical" evidence="9">
    <location>
        <begin position="103"/>
        <end position="131"/>
    </location>
</feature>
<dbReference type="PANTHER" id="PTHR32507">
    <property type="entry name" value="NA(+)/H(+) ANTIPORTER 1"/>
    <property type="match status" value="1"/>
</dbReference>
<evidence type="ECO:0000256" key="5">
    <source>
        <dbReference type="ARBA" id="ARBA00022692"/>
    </source>
</evidence>
<evidence type="ECO:0000256" key="3">
    <source>
        <dbReference type="ARBA" id="ARBA00022449"/>
    </source>
</evidence>
<dbReference type="Gene3D" id="1.20.1530.20">
    <property type="match status" value="1"/>
</dbReference>
<feature type="transmembrane region" description="Helical" evidence="9">
    <location>
        <begin position="352"/>
        <end position="373"/>
    </location>
</feature>
<keyword evidence="12" id="KW-1185">Reference proteome</keyword>
<name>A0A2W7HYJ6_9FLAO</name>
<keyword evidence="7" id="KW-0406">Ion transport</keyword>
<dbReference type="InterPro" id="IPR006153">
    <property type="entry name" value="Cation/H_exchanger_TM"/>
</dbReference>
<evidence type="ECO:0000313" key="12">
    <source>
        <dbReference type="Proteomes" id="UP000249542"/>
    </source>
</evidence>
<dbReference type="PANTHER" id="PTHR32507:SF8">
    <property type="entry name" value="CNH1P"/>
    <property type="match status" value="1"/>
</dbReference>
<dbReference type="RefSeq" id="WP_245924764.1">
    <property type="nucleotide sequence ID" value="NZ_QKYV01000006.1"/>
</dbReference>
<dbReference type="InterPro" id="IPR038770">
    <property type="entry name" value="Na+/solute_symporter_sf"/>
</dbReference>
<accession>A0A2W7HYJ6</accession>
<feature type="transmembrane region" description="Helical" evidence="9">
    <location>
        <begin position="233"/>
        <end position="252"/>
    </location>
</feature>
<feature type="transmembrane region" description="Helical" evidence="9">
    <location>
        <begin position="6"/>
        <end position="23"/>
    </location>
</feature>
<keyword evidence="6 9" id="KW-1133">Transmembrane helix</keyword>
<feature type="transmembrane region" description="Helical" evidence="9">
    <location>
        <begin position="30"/>
        <end position="50"/>
    </location>
</feature>
<dbReference type="AlphaFoldDB" id="A0A2W7HYJ6"/>
<evidence type="ECO:0000256" key="2">
    <source>
        <dbReference type="ARBA" id="ARBA00022448"/>
    </source>
</evidence>
<feature type="transmembrane region" description="Helical" evidence="9">
    <location>
        <begin position="385"/>
        <end position="409"/>
    </location>
</feature>
<dbReference type="GO" id="GO:1902600">
    <property type="term" value="P:proton transmembrane transport"/>
    <property type="evidence" value="ECO:0007669"/>
    <property type="project" value="InterPro"/>
</dbReference>
<keyword evidence="8 9" id="KW-0472">Membrane</keyword>
<comment type="caution">
    <text evidence="11">The sequence shown here is derived from an EMBL/GenBank/DDBJ whole genome shotgun (WGS) entry which is preliminary data.</text>
</comment>
<comment type="subcellular location">
    <subcellularLocation>
        <location evidence="1">Cell membrane</location>
        <topology evidence="1">Multi-pass membrane protein</topology>
    </subcellularLocation>
</comment>
<keyword evidence="2" id="KW-0813">Transport</keyword>
<proteinExistence type="predicted"/>
<protein>
    <submittedName>
        <fullName evidence="11">NhaP-type Na+/H+ or K+/H+ antiporter</fullName>
    </submittedName>
</protein>
<evidence type="ECO:0000256" key="1">
    <source>
        <dbReference type="ARBA" id="ARBA00004651"/>
    </source>
</evidence>
<feature type="transmembrane region" description="Helical" evidence="9">
    <location>
        <begin position="202"/>
        <end position="221"/>
    </location>
</feature>
<dbReference type="Pfam" id="PF00999">
    <property type="entry name" value="Na_H_Exchanger"/>
    <property type="match status" value="1"/>
</dbReference>
<sequence length="415" mass="46532">MQQQLILLAVLGTCFLLMAWLPSLSKITKISYPIFLLILGMCTFWLGIPFDWPAPFWKDDKIMLLSEIIVNVSLMSAGLKINLHYAKKNWKIPLRLIAITMPLTILAFFLLGISYFSLSIPLAVLFAAVLAPTDPVLASEVQLKDTFVDKDKGDENLTEFSLTSEAGLNDGLAFPITYLAVLLIENNGIEGFDWLSYFGDKVFLKIGIGIASGLLFGYLVARIQHYLKKGLNVKTRDGLLAFSIAICCYSVTELIHGYGFLAVFIASLTVRNSYHINDDYKKKLHSFVEETERLLLVLWVVLFGGSILNGVFDDISWTTIAVAVGCILILRPVCGMLGLVNTKIKMKERLVLSFFGIRGIGSLFYLSWAFMYLKEKGIEVLEKDKLYSIVILIVFCSILIHGLTAPYLFKNFKKK</sequence>
<evidence type="ECO:0000313" key="11">
    <source>
        <dbReference type="EMBL" id="PZW39128.1"/>
    </source>
</evidence>
<evidence type="ECO:0000256" key="6">
    <source>
        <dbReference type="ARBA" id="ARBA00022989"/>
    </source>
</evidence>
<gene>
    <name evidence="11" type="ORF">LX95_02269</name>
</gene>
<evidence type="ECO:0000259" key="10">
    <source>
        <dbReference type="Pfam" id="PF00999"/>
    </source>
</evidence>
<evidence type="ECO:0000256" key="4">
    <source>
        <dbReference type="ARBA" id="ARBA00022475"/>
    </source>
</evidence>
<feature type="transmembrane region" description="Helical" evidence="9">
    <location>
        <begin position="62"/>
        <end position="83"/>
    </location>
</feature>
<evidence type="ECO:0000256" key="9">
    <source>
        <dbReference type="SAM" id="Phobius"/>
    </source>
</evidence>
<evidence type="ECO:0000256" key="7">
    <source>
        <dbReference type="ARBA" id="ARBA00023065"/>
    </source>
</evidence>
<keyword evidence="4" id="KW-1003">Cell membrane</keyword>
<keyword evidence="5 9" id="KW-0812">Transmembrane</keyword>
<organism evidence="11 12">
    <name type="scientific">Mesonia algae</name>
    <dbReference type="NCBI Taxonomy" id="213248"/>
    <lineage>
        <taxon>Bacteria</taxon>
        <taxon>Pseudomonadati</taxon>
        <taxon>Bacteroidota</taxon>
        <taxon>Flavobacteriia</taxon>
        <taxon>Flavobacteriales</taxon>
        <taxon>Flavobacteriaceae</taxon>
        <taxon>Mesonia</taxon>
    </lineage>
</organism>